<dbReference type="InterPro" id="IPR046450">
    <property type="entry name" value="PA_dom_sf"/>
</dbReference>
<evidence type="ECO:0000256" key="1">
    <source>
        <dbReference type="SAM" id="MobiDB-lite"/>
    </source>
</evidence>
<reference evidence="4 5" key="1">
    <citation type="submission" date="2015-10" db="EMBL/GenBank/DDBJ databases">
        <title>Draft genomes sequences of Candida glabrata isolates 1A, 1B, 2A, 2B, 3A and 3B.</title>
        <authorList>
            <person name="Haavelsrud O.E."/>
            <person name="Gaustad P."/>
        </authorList>
    </citation>
    <scope>NUCLEOTIDE SEQUENCE [LARGE SCALE GENOMIC DNA]</scope>
    <source>
        <strain evidence="4">910700640</strain>
    </source>
</reference>
<feature type="region of interest" description="Disordered" evidence="1">
    <location>
        <begin position="1"/>
        <end position="34"/>
    </location>
</feature>
<proteinExistence type="predicted"/>
<dbReference type="VEuPathDB" id="FungiDB:GVI51_F03267"/>
<keyword evidence="2" id="KW-0812">Transmembrane</keyword>
<feature type="compositionally biased region" description="Basic and acidic residues" evidence="1">
    <location>
        <begin position="1"/>
        <end position="14"/>
    </location>
</feature>
<comment type="caution">
    <text evidence="4">The sequence shown here is derived from an EMBL/GenBank/DDBJ whole genome shotgun (WGS) entry which is preliminary data.</text>
</comment>
<protein>
    <submittedName>
        <fullName evidence="4">Uncharacterized protein TRE1</fullName>
    </submittedName>
</protein>
<accession>A0A0W0CBU2</accession>
<dbReference type="VEuPathDB" id="FungiDB:GWK60_F03267"/>
<dbReference type="CDD" id="cd00538">
    <property type="entry name" value="PA"/>
    <property type="match status" value="1"/>
</dbReference>
<dbReference type="EMBL" id="LLZZ01000022">
    <property type="protein sequence ID" value="KTB12417.1"/>
    <property type="molecule type" value="Genomic_DNA"/>
</dbReference>
<evidence type="ECO:0000313" key="4">
    <source>
        <dbReference type="EMBL" id="KTB12417.1"/>
    </source>
</evidence>
<keyword evidence="2" id="KW-1133">Transmembrane helix</keyword>
<dbReference type="VEuPathDB" id="FungiDB:B1J91_F03575g"/>
<dbReference type="Gene3D" id="1.20.930.40">
    <property type="entry name" value="Transferrin receptor-like, dimerisation domain"/>
    <property type="match status" value="1"/>
</dbReference>
<evidence type="ECO:0000259" key="3">
    <source>
        <dbReference type="Pfam" id="PF04253"/>
    </source>
</evidence>
<dbReference type="VEuPathDB" id="FungiDB:CAGL0F03575g"/>
<name>A0A0W0CBU2_CANGB</name>
<feature type="domain" description="Transferrin receptor-like dimerisation" evidence="3">
    <location>
        <begin position="625"/>
        <end position="751"/>
    </location>
</feature>
<dbReference type="AlphaFoldDB" id="A0A0W0CBU2"/>
<dbReference type="SUPFAM" id="SSF47672">
    <property type="entry name" value="Transferrin receptor-like dimerisation domain"/>
    <property type="match status" value="1"/>
</dbReference>
<feature type="transmembrane region" description="Helical" evidence="2">
    <location>
        <begin position="106"/>
        <end position="124"/>
    </location>
</feature>
<dbReference type="Pfam" id="PF04253">
    <property type="entry name" value="TFR_dimer"/>
    <property type="match status" value="1"/>
</dbReference>
<dbReference type="GO" id="GO:0004180">
    <property type="term" value="F:carboxypeptidase activity"/>
    <property type="evidence" value="ECO:0007669"/>
    <property type="project" value="TreeGrafter"/>
</dbReference>
<evidence type="ECO:0000256" key="2">
    <source>
        <dbReference type="SAM" id="Phobius"/>
    </source>
</evidence>
<keyword evidence="2" id="KW-0472">Membrane</keyword>
<dbReference type="PhylomeDB" id="A0A0W0CBU2"/>
<dbReference type="InterPro" id="IPR036757">
    <property type="entry name" value="TFR-like_dimer_dom_sf"/>
</dbReference>
<dbReference type="SUPFAM" id="SSF52025">
    <property type="entry name" value="PA domain"/>
    <property type="match status" value="1"/>
</dbReference>
<dbReference type="SUPFAM" id="SSF53187">
    <property type="entry name" value="Zn-dependent exopeptidases"/>
    <property type="match status" value="1"/>
</dbReference>
<gene>
    <name evidence="4" type="ORF">AO440_001249</name>
</gene>
<dbReference type="CDD" id="cd03874">
    <property type="entry name" value="M28_PMSA_TfR_like"/>
    <property type="match status" value="1"/>
</dbReference>
<evidence type="ECO:0000313" key="5">
    <source>
        <dbReference type="Proteomes" id="UP000054886"/>
    </source>
</evidence>
<organism evidence="4 5">
    <name type="scientific">Candida glabrata</name>
    <name type="common">Yeast</name>
    <name type="synonym">Torulopsis glabrata</name>
    <dbReference type="NCBI Taxonomy" id="5478"/>
    <lineage>
        <taxon>Eukaryota</taxon>
        <taxon>Fungi</taxon>
        <taxon>Dikarya</taxon>
        <taxon>Ascomycota</taxon>
        <taxon>Saccharomycotina</taxon>
        <taxon>Saccharomycetes</taxon>
        <taxon>Saccharomycetales</taxon>
        <taxon>Saccharomycetaceae</taxon>
        <taxon>Nakaseomyces</taxon>
    </lineage>
</organism>
<dbReference type="PANTHER" id="PTHR10404:SF72">
    <property type="entry name" value="ZINC METALLOPROTEASE TRE2-RELATED"/>
    <property type="match status" value="1"/>
</dbReference>
<sequence>MVGTGRRDYSRLPGDDVEVGSISDGGREAMLPSEPPEYDNISPMEFKDVEPFSVSFPNKMIQWRDAINMKVIWPVQENVMDPLVEYWRLLSSKVDLCLSKVGNPLILSRFIYMLLMSLVAFMIWKSGLFPNNKARGENGKFSDHRILLDYARRSVDLSKLEKDWEYLSSMPHSSGTRSDMALSEFIHDTFKNNGISLLEKYQYETLVNYPGSSYLSIKVGEKVLNFELTEDNFNPLSPNGEVKDARLVDGGYGTLKELEDLKNGGNLHSNFVLLLKYGNVVSEQVLAAQKYGASGILFVSNSWNDNNDIVEKRSVALPQYGLGNPLKPSWDRNPADPNSPQARPSIPSIPISNKQGNELLSLINDKSVSVTASLKVDAVIKEEQPIVDIIAKINGNEQADRSIIIMASRNSIDNGAAYPNSGTASLLSLVQLMQELRYKFNWEPLRSIYFISIGGSEFNSAGAAELIKEKYQSIIDGVYSIIDISEFNVWDSSKELNIETHPLLFSLFNEEEVKRGYNLDVHSVHHYGDWVPYLAAGVPVTVLTSKSLRTKSAPIFTKEDTYSAFKDSFEKAAKEGIIHDNLLFLVNLVLQVGDKPLIPLDITEFAKYIFSSLKELNERYDNRLDLMHVMSGMSSWMAIGKQWAEGVEAWKVVVIEHDGGFEPTLIYLDRTQWNIQVSNVARYLVSWEGVPGRAHYRNLFLGPELWTQLDDDEKSWVLPGLKDLLHNGQIDEANDHLKLIGKVLNDAAVMFAHSS</sequence>
<dbReference type="Gene3D" id="3.40.630.10">
    <property type="entry name" value="Zn peptidases"/>
    <property type="match status" value="1"/>
</dbReference>
<dbReference type="InterPro" id="IPR007365">
    <property type="entry name" value="TFR-like_dimer_dom"/>
</dbReference>
<dbReference type="InterPro" id="IPR039373">
    <property type="entry name" value="Peptidase_M28B"/>
</dbReference>
<dbReference type="OMA" id="IGRRQCK"/>
<feature type="region of interest" description="Disordered" evidence="1">
    <location>
        <begin position="326"/>
        <end position="348"/>
    </location>
</feature>
<dbReference type="PANTHER" id="PTHR10404">
    <property type="entry name" value="N-ACETYLATED-ALPHA-LINKED ACIDIC DIPEPTIDASE"/>
    <property type="match status" value="1"/>
</dbReference>
<dbReference type="Proteomes" id="UP000054886">
    <property type="component" value="Unassembled WGS sequence"/>
</dbReference>